<gene>
    <name evidence="10" type="ORF">BB561_005282</name>
</gene>
<evidence type="ECO:0000313" key="11">
    <source>
        <dbReference type="Proteomes" id="UP000245383"/>
    </source>
</evidence>
<dbReference type="NCBIfam" id="TIGR00677">
    <property type="entry name" value="fadh2_euk"/>
    <property type="match status" value="1"/>
</dbReference>
<dbReference type="SUPFAM" id="SSF51730">
    <property type="entry name" value="FAD-linked oxidoreductase"/>
    <property type="match status" value="1"/>
</dbReference>
<evidence type="ECO:0000256" key="2">
    <source>
        <dbReference type="ARBA" id="ARBA00004777"/>
    </source>
</evidence>
<proteinExistence type="inferred from homology"/>
<comment type="similarity">
    <text evidence="3">Belongs to the methylenetetrahydrofolate reductase family.</text>
</comment>
<dbReference type="GO" id="GO:0071949">
    <property type="term" value="F:FAD binding"/>
    <property type="evidence" value="ECO:0007669"/>
    <property type="project" value="TreeGrafter"/>
</dbReference>
<dbReference type="OrthoDB" id="16284at2759"/>
<keyword evidence="6" id="KW-0521">NADP</keyword>
<keyword evidence="11" id="KW-1185">Reference proteome</keyword>
<dbReference type="InterPro" id="IPR029041">
    <property type="entry name" value="FAD-linked_oxidoreductase-like"/>
</dbReference>
<dbReference type="InterPro" id="IPR003171">
    <property type="entry name" value="Mehydrof_redctse-like"/>
</dbReference>
<name>A0A2T9YB56_9FUNG</name>
<reference evidence="10 11" key="1">
    <citation type="journal article" date="2018" name="MBio">
        <title>Comparative Genomics Reveals the Core Gene Toolbox for the Fungus-Insect Symbiosis.</title>
        <authorList>
            <person name="Wang Y."/>
            <person name="Stata M."/>
            <person name="Wang W."/>
            <person name="Stajich J.E."/>
            <person name="White M.M."/>
            <person name="Moncalvo J.M."/>
        </authorList>
    </citation>
    <scope>NUCLEOTIDE SEQUENCE [LARGE SCALE GENOMIC DNA]</scope>
    <source>
        <strain evidence="10 11">SWE-8-4</strain>
    </source>
</reference>
<protein>
    <recommendedName>
        <fullName evidence="9">MTHFR SAM-binding regulatory domain-containing protein</fullName>
    </recommendedName>
</protein>
<dbReference type="InterPro" id="IPR053806">
    <property type="entry name" value="MTHFR_C"/>
</dbReference>
<dbReference type="GO" id="GO:0009086">
    <property type="term" value="P:methionine biosynthetic process"/>
    <property type="evidence" value="ECO:0007669"/>
    <property type="project" value="TreeGrafter"/>
</dbReference>
<dbReference type="Gene3D" id="3.20.20.220">
    <property type="match status" value="1"/>
</dbReference>
<keyword evidence="4" id="KW-0285">Flavoprotein</keyword>
<dbReference type="GO" id="GO:0004489">
    <property type="term" value="F:methylenetetrahydrofolate reductase [NAD(P)H] activity"/>
    <property type="evidence" value="ECO:0007669"/>
    <property type="project" value="InterPro"/>
</dbReference>
<evidence type="ECO:0000256" key="1">
    <source>
        <dbReference type="ARBA" id="ARBA00001974"/>
    </source>
</evidence>
<dbReference type="STRING" id="133385.A0A2T9YB56"/>
<dbReference type="FunFam" id="3.20.20.220:FF:000002">
    <property type="entry name" value="Methylenetetrahydrofolate reductase"/>
    <property type="match status" value="1"/>
</dbReference>
<dbReference type="Pfam" id="PF02219">
    <property type="entry name" value="MTHFR"/>
    <property type="match status" value="1"/>
</dbReference>
<feature type="domain" description="MTHFR SAM-binding regulatory" evidence="9">
    <location>
        <begin position="337"/>
        <end position="619"/>
    </location>
</feature>
<comment type="cofactor">
    <cofactor evidence="1">
        <name>FAD</name>
        <dbReference type="ChEBI" id="CHEBI:57692"/>
    </cofactor>
</comment>
<evidence type="ECO:0000256" key="5">
    <source>
        <dbReference type="ARBA" id="ARBA00022827"/>
    </source>
</evidence>
<dbReference type="UniPathway" id="UPA00193"/>
<evidence type="ECO:0000256" key="8">
    <source>
        <dbReference type="RuleBase" id="RU004254"/>
    </source>
</evidence>
<evidence type="ECO:0000256" key="4">
    <source>
        <dbReference type="ARBA" id="ARBA00022630"/>
    </source>
</evidence>
<dbReference type="Proteomes" id="UP000245383">
    <property type="component" value="Unassembled WGS sequence"/>
</dbReference>
<dbReference type="AlphaFoldDB" id="A0A2T9YB56"/>
<keyword evidence="7" id="KW-0560">Oxidoreductase</keyword>
<dbReference type="GO" id="GO:0035999">
    <property type="term" value="P:tetrahydrofolate interconversion"/>
    <property type="evidence" value="ECO:0007669"/>
    <property type="project" value="UniProtKB-UniPathway"/>
</dbReference>
<evidence type="ECO:0000259" key="9">
    <source>
        <dbReference type="Pfam" id="PF21895"/>
    </source>
</evidence>
<dbReference type="PANTHER" id="PTHR45754:SF3">
    <property type="entry name" value="METHYLENETETRAHYDROFOLATE REDUCTASE (NADPH)"/>
    <property type="match status" value="1"/>
</dbReference>
<organism evidence="10 11">
    <name type="scientific">Smittium simulii</name>
    <dbReference type="NCBI Taxonomy" id="133385"/>
    <lineage>
        <taxon>Eukaryota</taxon>
        <taxon>Fungi</taxon>
        <taxon>Fungi incertae sedis</taxon>
        <taxon>Zoopagomycota</taxon>
        <taxon>Kickxellomycotina</taxon>
        <taxon>Harpellomycetes</taxon>
        <taxon>Harpellales</taxon>
        <taxon>Legeriomycetaceae</taxon>
        <taxon>Smittium</taxon>
    </lineage>
</organism>
<accession>A0A2T9YB56</accession>
<dbReference type="CDD" id="cd00537">
    <property type="entry name" value="MTHFR"/>
    <property type="match status" value="1"/>
</dbReference>
<evidence type="ECO:0000313" key="10">
    <source>
        <dbReference type="EMBL" id="PVU89573.1"/>
    </source>
</evidence>
<sequence length="631" mass="71929">MKVIDKINSALNDERPFWSFEYFPPKTQEGVLNLYERIERMTKLNPTFIDITWRWGGKSKDLTQDICINSQTVYGIESNMHLTCTGSSIPEVHNVLQTAKKNNLQNILALRGDLPNPPKGSIVSPSATFADPIDSSDYEADLSSLKNLVSAEQLVKYIRANFSDYFCISVAGYPEGCTRNEDIDKDIIVLKKKIDAGADFVVSQLFYDTSKYMLWYNKCLENGITVPILPGIMPIQSYSGFERMVKLCNISVPDEIWSSLSSIKNNDLAVKDFGIDYTVNMIKKLMTFGIKGFHFYTLNLERSSRLILEKLFFVSVPPKSSLNDTQGFNNITSSTNKSLPWPSACQEKRAGENVRPIFWHNNADSYILRTESWDEFPNGRWGDYRSPAFGELDYGKYWSFTLEKILDLWGAPESENDIQNIFYNYCSGRLESLPWSVSSIQTESNEIADNLSILNKSGYLTINSQPNCNGADSSDPVHGWGPKNGFVYKKAYVEFFIHPARFIKLLKKIDEFNAKNGSLDINSNIITYLATSLNTDKLYSNFDTNKPNAVSWGVFPGCEIIQPTIVDSNSFLAWKDEAYDYWKMWASSYSSEYAKSADFLLNIKDTYFLMNIVDNNYTRSPDFIYNFLLEI</sequence>
<comment type="caution">
    <text evidence="10">The sequence shown here is derived from an EMBL/GenBank/DDBJ whole genome shotgun (WGS) entry which is preliminary data.</text>
</comment>
<dbReference type="InterPro" id="IPR004621">
    <property type="entry name" value="Fadh2_euk"/>
</dbReference>
<keyword evidence="5" id="KW-0274">FAD</keyword>
<dbReference type="PANTHER" id="PTHR45754">
    <property type="entry name" value="METHYLENETETRAHYDROFOLATE REDUCTASE"/>
    <property type="match status" value="1"/>
</dbReference>
<dbReference type="Pfam" id="PF21895">
    <property type="entry name" value="MTHFR_C"/>
    <property type="match status" value="1"/>
</dbReference>
<comment type="pathway">
    <text evidence="2 8">One-carbon metabolism; tetrahydrofolate interconversion.</text>
</comment>
<evidence type="ECO:0000256" key="3">
    <source>
        <dbReference type="ARBA" id="ARBA00006743"/>
    </source>
</evidence>
<dbReference type="GO" id="GO:0005829">
    <property type="term" value="C:cytosol"/>
    <property type="evidence" value="ECO:0007669"/>
    <property type="project" value="TreeGrafter"/>
</dbReference>
<evidence type="ECO:0000256" key="7">
    <source>
        <dbReference type="ARBA" id="ARBA00023002"/>
    </source>
</evidence>
<evidence type="ECO:0000256" key="6">
    <source>
        <dbReference type="ARBA" id="ARBA00022857"/>
    </source>
</evidence>
<dbReference type="EMBL" id="MBFR01000307">
    <property type="protein sequence ID" value="PVU89573.1"/>
    <property type="molecule type" value="Genomic_DNA"/>
</dbReference>